<evidence type="ECO:0000313" key="3">
    <source>
        <dbReference type="Proteomes" id="UP000541444"/>
    </source>
</evidence>
<dbReference type="InterPro" id="IPR001680">
    <property type="entry name" value="WD40_rpt"/>
</dbReference>
<dbReference type="Pfam" id="PF00400">
    <property type="entry name" value="WD40"/>
    <property type="match status" value="1"/>
</dbReference>
<dbReference type="AlphaFoldDB" id="A0A7J7MH97"/>
<reference evidence="2 3" key="1">
    <citation type="journal article" date="2020" name="IScience">
        <title>Genome Sequencing of the Endangered Kingdonia uniflora (Circaeasteraceae, Ranunculales) Reveals Potential Mechanisms of Evolutionary Specialization.</title>
        <authorList>
            <person name="Sun Y."/>
            <person name="Deng T."/>
            <person name="Zhang A."/>
            <person name="Moore M.J."/>
            <person name="Landis J.B."/>
            <person name="Lin N."/>
            <person name="Zhang H."/>
            <person name="Zhang X."/>
            <person name="Huang J."/>
            <person name="Zhang X."/>
            <person name="Sun H."/>
            <person name="Wang H."/>
        </authorList>
    </citation>
    <scope>NUCLEOTIDE SEQUENCE [LARGE SCALE GENOMIC DNA]</scope>
    <source>
        <strain evidence="2">TB1705</strain>
        <tissue evidence="2">Leaf</tissue>
    </source>
</reference>
<organism evidence="2 3">
    <name type="scientific">Kingdonia uniflora</name>
    <dbReference type="NCBI Taxonomy" id="39325"/>
    <lineage>
        <taxon>Eukaryota</taxon>
        <taxon>Viridiplantae</taxon>
        <taxon>Streptophyta</taxon>
        <taxon>Embryophyta</taxon>
        <taxon>Tracheophyta</taxon>
        <taxon>Spermatophyta</taxon>
        <taxon>Magnoliopsida</taxon>
        <taxon>Ranunculales</taxon>
        <taxon>Circaeasteraceae</taxon>
        <taxon>Kingdonia</taxon>
    </lineage>
</organism>
<accession>A0A7J7MH97</accession>
<dbReference type="PROSITE" id="PS50082">
    <property type="entry name" value="WD_REPEATS_2"/>
    <property type="match status" value="1"/>
</dbReference>
<protein>
    <recommendedName>
        <fullName evidence="4">WD repeat-containing protein 25</fullName>
    </recommendedName>
</protein>
<feature type="repeat" description="WD" evidence="1">
    <location>
        <begin position="95"/>
        <end position="130"/>
    </location>
</feature>
<keyword evidence="3" id="KW-1185">Reference proteome</keyword>
<dbReference type="PANTHER" id="PTHR44566:SF1">
    <property type="entry name" value="WD REPEAT-CONTAINING PROTEIN 25"/>
    <property type="match status" value="1"/>
</dbReference>
<dbReference type="InterPro" id="IPR036322">
    <property type="entry name" value="WD40_repeat_dom_sf"/>
</dbReference>
<evidence type="ECO:0000313" key="2">
    <source>
        <dbReference type="EMBL" id="KAF6154160.1"/>
    </source>
</evidence>
<name>A0A7J7MH97_9MAGN</name>
<dbReference type="InterPro" id="IPR015943">
    <property type="entry name" value="WD40/YVTN_repeat-like_dom_sf"/>
</dbReference>
<dbReference type="SUPFAM" id="SSF50978">
    <property type="entry name" value="WD40 repeat-like"/>
    <property type="match status" value="1"/>
</dbReference>
<evidence type="ECO:0008006" key="4">
    <source>
        <dbReference type="Google" id="ProtNLM"/>
    </source>
</evidence>
<evidence type="ECO:0000256" key="1">
    <source>
        <dbReference type="PROSITE-ProRule" id="PRU00221"/>
    </source>
</evidence>
<gene>
    <name evidence="2" type="ORF">GIB67_016412</name>
</gene>
<dbReference type="InterPro" id="IPR053053">
    <property type="entry name" value="WD_repeat_protein"/>
</dbReference>
<dbReference type="SMART" id="SM00320">
    <property type="entry name" value="WD40"/>
    <property type="match status" value="3"/>
</dbReference>
<dbReference type="PANTHER" id="PTHR44566">
    <property type="entry name" value="TRANSDUCIN/WD40 REPEAT-LIKE SUPERFAMILY PROTEIN"/>
    <property type="match status" value="1"/>
</dbReference>
<dbReference type="EMBL" id="JACGCM010001511">
    <property type="protein sequence ID" value="KAF6154160.1"/>
    <property type="molecule type" value="Genomic_DNA"/>
</dbReference>
<keyword evidence="1" id="KW-0853">WD repeat</keyword>
<comment type="caution">
    <text evidence="2">The sequence shown here is derived from an EMBL/GenBank/DDBJ whole genome shotgun (WGS) entry which is preliminary data.</text>
</comment>
<dbReference type="OrthoDB" id="256303at2759"/>
<proteinExistence type="predicted"/>
<sequence length="199" mass="22577">MKKRSSSSSTRMTKAKKRAHLLASAGMDQAVYIWNVWATDQNKSRVFHFHNAAVKDVRWSQHGLSILSCGYDCSSRLIDVEKGTQTQQFKEDQVVGVIKFHPENHNLFLSGGSKGLLRMWDIRIGKVVHEYMRGLGPILDVEFSVDSRHFISASDISKSNISENSIIVWDVLRQVPLSNQVLDLNNYSFGSVEYIFVTL</sequence>
<dbReference type="Proteomes" id="UP000541444">
    <property type="component" value="Unassembled WGS sequence"/>
</dbReference>
<dbReference type="Gene3D" id="2.130.10.10">
    <property type="entry name" value="YVTN repeat-like/Quinoprotein amine dehydrogenase"/>
    <property type="match status" value="1"/>
</dbReference>